<sequence>MARSCSCQCTKASSGPRGCTKGVVGRNDPKKMLCDVCYYEVSTMSQIRRKPTDCKYPSKPPSTLDRIIGR</sequence>
<feature type="region of interest" description="Disordered" evidence="1">
    <location>
        <begin position="1"/>
        <end position="21"/>
    </location>
</feature>
<organism evidence="2 3">
    <name type="scientific">Apiospora arundinis</name>
    <dbReference type="NCBI Taxonomy" id="335852"/>
    <lineage>
        <taxon>Eukaryota</taxon>
        <taxon>Fungi</taxon>
        <taxon>Dikarya</taxon>
        <taxon>Ascomycota</taxon>
        <taxon>Pezizomycotina</taxon>
        <taxon>Sordariomycetes</taxon>
        <taxon>Xylariomycetidae</taxon>
        <taxon>Amphisphaeriales</taxon>
        <taxon>Apiosporaceae</taxon>
        <taxon>Apiospora</taxon>
    </lineage>
</organism>
<dbReference type="EMBL" id="JAPCWZ010000002">
    <property type="protein sequence ID" value="KAK8877775.1"/>
    <property type="molecule type" value="Genomic_DNA"/>
</dbReference>
<evidence type="ECO:0000256" key="1">
    <source>
        <dbReference type="SAM" id="MobiDB-lite"/>
    </source>
</evidence>
<protein>
    <submittedName>
        <fullName evidence="2">Uncharacterized protein</fullName>
    </submittedName>
</protein>
<evidence type="ECO:0000313" key="2">
    <source>
        <dbReference type="EMBL" id="KAK8877775.1"/>
    </source>
</evidence>
<reference evidence="2 3" key="1">
    <citation type="journal article" date="2024" name="IMA Fungus">
        <title>Apiospora arundinis, a panoply of carbohydrate-active enzymes and secondary metabolites.</title>
        <authorList>
            <person name="Sorensen T."/>
            <person name="Petersen C."/>
            <person name="Muurmann A.T."/>
            <person name="Christiansen J.V."/>
            <person name="Brundto M.L."/>
            <person name="Overgaard C.K."/>
            <person name="Boysen A.T."/>
            <person name="Wollenberg R.D."/>
            <person name="Larsen T.O."/>
            <person name="Sorensen J.L."/>
            <person name="Nielsen K.L."/>
            <person name="Sondergaard T.E."/>
        </authorList>
    </citation>
    <scope>NUCLEOTIDE SEQUENCE [LARGE SCALE GENOMIC DNA]</scope>
    <source>
        <strain evidence="2 3">AAU 773</strain>
    </source>
</reference>
<evidence type="ECO:0000313" key="3">
    <source>
        <dbReference type="Proteomes" id="UP001390339"/>
    </source>
</evidence>
<gene>
    <name evidence="2" type="ORF">PGQ11_002721</name>
</gene>
<accession>A0ABR2JIY8</accession>
<dbReference type="Proteomes" id="UP001390339">
    <property type="component" value="Unassembled WGS sequence"/>
</dbReference>
<proteinExistence type="predicted"/>
<keyword evidence="3" id="KW-1185">Reference proteome</keyword>
<comment type="caution">
    <text evidence="2">The sequence shown here is derived from an EMBL/GenBank/DDBJ whole genome shotgun (WGS) entry which is preliminary data.</text>
</comment>
<feature type="region of interest" description="Disordered" evidence="1">
    <location>
        <begin position="51"/>
        <end position="70"/>
    </location>
</feature>
<name>A0ABR2JIY8_9PEZI</name>